<accession>A0A5J9W5A7</accession>
<feature type="non-terminal residue" evidence="1">
    <location>
        <position position="1"/>
    </location>
</feature>
<evidence type="ECO:0000313" key="1">
    <source>
        <dbReference type="EMBL" id="TVU43328.1"/>
    </source>
</evidence>
<protein>
    <submittedName>
        <fullName evidence="1">Uncharacterized protein</fullName>
    </submittedName>
</protein>
<sequence>FLFWLRPPVRSLERSARAVDVYKTAPTYMGNAPLEPLGVHPAQSTNLARVACVSLGRSPARGFLDRRSPVTPICRSFCRNKGVVLTSELDSLTKRFALFFLRNVQ</sequence>
<proteinExistence type="predicted"/>
<comment type="caution">
    <text evidence="1">The sequence shown here is derived from an EMBL/GenBank/DDBJ whole genome shotgun (WGS) entry which is preliminary data.</text>
</comment>
<reference evidence="1 2" key="1">
    <citation type="journal article" date="2019" name="Sci. Rep.">
        <title>A high-quality genome of Eragrostis curvula grass provides insights into Poaceae evolution and supports new strategies to enhance forage quality.</title>
        <authorList>
            <person name="Carballo J."/>
            <person name="Santos B.A.C.M."/>
            <person name="Zappacosta D."/>
            <person name="Garbus I."/>
            <person name="Selva J.P."/>
            <person name="Gallo C.A."/>
            <person name="Diaz A."/>
            <person name="Albertini E."/>
            <person name="Caccamo M."/>
            <person name="Echenique V."/>
        </authorList>
    </citation>
    <scope>NUCLEOTIDE SEQUENCE [LARGE SCALE GENOMIC DNA]</scope>
    <source>
        <strain evidence="2">cv. Victoria</strain>
        <tissue evidence="1">Leaf</tissue>
    </source>
</reference>
<organism evidence="1 2">
    <name type="scientific">Eragrostis curvula</name>
    <name type="common">weeping love grass</name>
    <dbReference type="NCBI Taxonomy" id="38414"/>
    <lineage>
        <taxon>Eukaryota</taxon>
        <taxon>Viridiplantae</taxon>
        <taxon>Streptophyta</taxon>
        <taxon>Embryophyta</taxon>
        <taxon>Tracheophyta</taxon>
        <taxon>Spermatophyta</taxon>
        <taxon>Magnoliopsida</taxon>
        <taxon>Liliopsida</taxon>
        <taxon>Poales</taxon>
        <taxon>Poaceae</taxon>
        <taxon>PACMAD clade</taxon>
        <taxon>Chloridoideae</taxon>
        <taxon>Eragrostideae</taxon>
        <taxon>Eragrostidinae</taxon>
        <taxon>Eragrostis</taxon>
    </lineage>
</organism>
<gene>
    <name evidence="1" type="ORF">EJB05_09788</name>
</gene>
<dbReference type="EMBL" id="RWGY01000005">
    <property type="protein sequence ID" value="TVU43328.1"/>
    <property type="molecule type" value="Genomic_DNA"/>
</dbReference>
<keyword evidence="2" id="KW-1185">Reference proteome</keyword>
<dbReference type="Proteomes" id="UP000324897">
    <property type="component" value="Unassembled WGS sequence"/>
</dbReference>
<dbReference type="AlphaFoldDB" id="A0A5J9W5A7"/>
<evidence type="ECO:0000313" key="2">
    <source>
        <dbReference type="Proteomes" id="UP000324897"/>
    </source>
</evidence>
<dbReference type="Gramene" id="TVU43328">
    <property type="protein sequence ID" value="TVU43328"/>
    <property type="gene ID" value="EJB05_09788"/>
</dbReference>
<name>A0A5J9W5A7_9POAL</name>